<evidence type="ECO:0000256" key="7">
    <source>
        <dbReference type="SAM" id="Phobius"/>
    </source>
</evidence>
<dbReference type="InterPro" id="IPR023090">
    <property type="entry name" value="UPF0702_alpha/beta_dom_sf"/>
</dbReference>
<comment type="caution">
    <text evidence="10">The sequence shown here is derived from an EMBL/GenBank/DDBJ whole genome shotgun (WGS) entry which is preliminary data.</text>
</comment>
<protein>
    <submittedName>
        <fullName evidence="10">Uncharacterized membrane protein YcaP (DUF421 family)</fullName>
    </submittedName>
</protein>
<feature type="transmembrane region" description="Helical" evidence="7">
    <location>
        <begin position="32"/>
        <end position="52"/>
    </location>
</feature>
<evidence type="ECO:0000256" key="4">
    <source>
        <dbReference type="ARBA" id="ARBA00022692"/>
    </source>
</evidence>
<dbReference type="RefSeq" id="WP_342769953.1">
    <property type="nucleotide sequence ID" value="NZ_BAABQN010000010.1"/>
</dbReference>
<proteinExistence type="inferred from homology"/>
<sequence>MELSELILRLAIAFVTLLTLTRLMGRKEITQMTFFNFVSSIAVGTIGASLAIDATLSIRNGMIALIVWSAFTITLGVLDIKSQAARKVIDGEPRILIKKGKVLEDEPKKVRLDINALNTKLREKNVFSIADVDYAIFETDGKLSVLKKESQLPVTKNDLSIRQPAPKYFPYFHNDCIRWANY</sequence>
<keyword evidence="5 7" id="KW-1133">Transmembrane helix</keyword>
<keyword evidence="11" id="KW-1185">Reference proteome</keyword>
<dbReference type="STRING" id="200904.GCA_900168775_02668"/>
<organism evidence="10 11">
    <name type="scientific">Paraliobacillus ryukyuensis</name>
    <dbReference type="NCBI Taxonomy" id="200904"/>
    <lineage>
        <taxon>Bacteria</taxon>
        <taxon>Bacillati</taxon>
        <taxon>Bacillota</taxon>
        <taxon>Bacilli</taxon>
        <taxon>Bacillales</taxon>
        <taxon>Bacillaceae</taxon>
        <taxon>Paraliobacillus</taxon>
    </lineage>
</organism>
<evidence type="ECO:0000256" key="5">
    <source>
        <dbReference type="ARBA" id="ARBA00022989"/>
    </source>
</evidence>
<feature type="transmembrane region" description="Helical" evidence="7">
    <location>
        <begin position="6"/>
        <end position="25"/>
    </location>
</feature>
<dbReference type="Pfam" id="PF20730">
    <property type="entry name" value="YetF_N"/>
    <property type="match status" value="1"/>
</dbReference>
<gene>
    <name evidence="10" type="ORF">DES48_11178</name>
</gene>
<name>A0A366DU05_9BACI</name>
<evidence type="ECO:0000256" key="6">
    <source>
        <dbReference type="ARBA" id="ARBA00023136"/>
    </source>
</evidence>
<evidence type="ECO:0000256" key="2">
    <source>
        <dbReference type="ARBA" id="ARBA00006448"/>
    </source>
</evidence>
<dbReference type="PANTHER" id="PTHR34582:SF7">
    <property type="entry name" value="UPF0702 TRANSMEMBRANE PROTEIN YDFS"/>
    <property type="match status" value="1"/>
</dbReference>
<accession>A0A366DU05</accession>
<keyword evidence="3" id="KW-1003">Cell membrane</keyword>
<dbReference type="InterPro" id="IPR048454">
    <property type="entry name" value="YetF_N"/>
</dbReference>
<evidence type="ECO:0000259" key="9">
    <source>
        <dbReference type="Pfam" id="PF20730"/>
    </source>
</evidence>
<feature type="transmembrane region" description="Helical" evidence="7">
    <location>
        <begin position="58"/>
        <end position="78"/>
    </location>
</feature>
<dbReference type="EMBL" id="QNRI01000011">
    <property type="protein sequence ID" value="RBO93567.1"/>
    <property type="molecule type" value="Genomic_DNA"/>
</dbReference>
<dbReference type="InterPro" id="IPR007353">
    <property type="entry name" value="DUF421"/>
</dbReference>
<evidence type="ECO:0000259" key="8">
    <source>
        <dbReference type="Pfam" id="PF04239"/>
    </source>
</evidence>
<dbReference type="PANTHER" id="PTHR34582">
    <property type="entry name" value="UPF0702 TRANSMEMBRANE PROTEIN YCAP"/>
    <property type="match status" value="1"/>
</dbReference>
<comment type="subcellular location">
    <subcellularLocation>
        <location evidence="1">Cell membrane</location>
        <topology evidence="1">Multi-pass membrane protein</topology>
    </subcellularLocation>
</comment>
<evidence type="ECO:0000313" key="10">
    <source>
        <dbReference type="EMBL" id="RBO93567.1"/>
    </source>
</evidence>
<dbReference type="Proteomes" id="UP000252254">
    <property type="component" value="Unassembled WGS sequence"/>
</dbReference>
<dbReference type="Gene3D" id="3.30.240.20">
    <property type="entry name" value="bsu07140 like domains"/>
    <property type="match status" value="1"/>
</dbReference>
<reference evidence="10 11" key="1">
    <citation type="submission" date="2018-06" db="EMBL/GenBank/DDBJ databases">
        <title>Genomic Encyclopedia of Type Strains, Phase IV (KMG-IV): sequencing the most valuable type-strain genomes for metagenomic binning, comparative biology and taxonomic classification.</title>
        <authorList>
            <person name="Goeker M."/>
        </authorList>
    </citation>
    <scope>NUCLEOTIDE SEQUENCE [LARGE SCALE GENOMIC DNA]</scope>
    <source>
        <strain evidence="10 11">DSM 15140</strain>
    </source>
</reference>
<dbReference type="Pfam" id="PF04239">
    <property type="entry name" value="DUF421"/>
    <property type="match status" value="1"/>
</dbReference>
<evidence type="ECO:0000256" key="3">
    <source>
        <dbReference type="ARBA" id="ARBA00022475"/>
    </source>
</evidence>
<evidence type="ECO:0000256" key="1">
    <source>
        <dbReference type="ARBA" id="ARBA00004651"/>
    </source>
</evidence>
<keyword evidence="6 7" id="KW-0472">Membrane</keyword>
<dbReference type="AlphaFoldDB" id="A0A366DU05"/>
<evidence type="ECO:0000313" key="11">
    <source>
        <dbReference type="Proteomes" id="UP000252254"/>
    </source>
</evidence>
<dbReference type="GO" id="GO:0005886">
    <property type="term" value="C:plasma membrane"/>
    <property type="evidence" value="ECO:0007669"/>
    <property type="project" value="UniProtKB-SubCell"/>
</dbReference>
<feature type="domain" description="YetF-like N-terminal transmembrane" evidence="9">
    <location>
        <begin position="5"/>
        <end position="75"/>
    </location>
</feature>
<comment type="similarity">
    <text evidence="2">Belongs to the UPF0702 family.</text>
</comment>
<keyword evidence="4 7" id="KW-0812">Transmembrane</keyword>
<feature type="domain" description="YetF C-terminal" evidence="8">
    <location>
        <begin position="81"/>
        <end position="150"/>
    </location>
</feature>